<evidence type="ECO:0000313" key="2">
    <source>
        <dbReference type="EMBL" id="EFA78524.1"/>
    </source>
</evidence>
<organism evidence="2 3">
    <name type="scientific">Heterostelium pallidum (strain ATCC 26659 / Pp 5 / PN500)</name>
    <name type="common">Cellular slime mold</name>
    <name type="synonym">Polysphondylium pallidum</name>
    <dbReference type="NCBI Taxonomy" id="670386"/>
    <lineage>
        <taxon>Eukaryota</taxon>
        <taxon>Amoebozoa</taxon>
        <taxon>Evosea</taxon>
        <taxon>Eumycetozoa</taxon>
        <taxon>Dictyostelia</taxon>
        <taxon>Acytosteliales</taxon>
        <taxon>Acytosteliaceae</taxon>
        <taxon>Heterostelium</taxon>
    </lineage>
</organism>
<protein>
    <submittedName>
        <fullName evidence="2">Uncharacterized protein</fullName>
    </submittedName>
</protein>
<sequence>MASELTGDQIQKVIGRICYVYLELNRHDLATVWFSRMIYEFKQEPNLWILSMFENHYSVRVLQTNNFINQDYYFFWRSFRNCYGKQHRNISYFYDSLLVDVNEQNLRVSSQLRQKKLENLQQQLQELEVSTKSMPTRKNRQSLMKVRQLRRVIETLKVSISTDSQHHVATASTSSSTSLPEESTAPEDNDDPSLEEENENDDNDHDDDNEDDDVEVDSEDLQVIDPKNKYIRLRNIRDIATYFENPESLLPDTPLIHYINSLNKTKLMAPHFIPPYIRVLVSNPYYFSSLIKSKLDLAISFILKNADVTHYYATSMYVHELIIQGLINMRRFDLAERLLVHCFTCNLMYQPPQNRFQAKIGVRLIDELILQIVMNDNDPFNTTLIKLILNVHPEYIPDYFEAFAQLSLNKADLDIDKLYDQTFNIRPPRLQTVIRTMIFIKKNQSNWFKMPKIEDVLSYIATHNPVISRMNNQDLQLVYHDIFMTLQYMGAKELNIYIDKYIEQLKQNEKQALETFDGTTSLLIKLRPERALEIFELTKPSWLVDDAATIIANVAQKSENLSPETAQKISSFASSENTSTRELSSASILYINSLLNTKFSANTQTDLETTNSSADMTETL</sequence>
<gene>
    <name evidence="2" type="ORF">PPL_09176</name>
</gene>
<dbReference type="Proteomes" id="UP000001396">
    <property type="component" value="Unassembled WGS sequence"/>
</dbReference>
<evidence type="ECO:0000313" key="3">
    <source>
        <dbReference type="Proteomes" id="UP000001396"/>
    </source>
</evidence>
<proteinExistence type="predicted"/>
<feature type="compositionally biased region" description="Low complexity" evidence="1">
    <location>
        <begin position="169"/>
        <end position="183"/>
    </location>
</feature>
<reference evidence="2 3" key="1">
    <citation type="journal article" date="2011" name="Genome Res.">
        <title>Phylogeny-wide analysis of social amoeba genomes highlights ancient origins for complex intercellular communication.</title>
        <authorList>
            <person name="Heidel A.J."/>
            <person name="Lawal H.M."/>
            <person name="Felder M."/>
            <person name="Schilde C."/>
            <person name="Helps N.R."/>
            <person name="Tunggal B."/>
            <person name="Rivero F."/>
            <person name="John U."/>
            <person name="Schleicher M."/>
            <person name="Eichinger L."/>
            <person name="Platzer M."/>
            <person name="Noegel A.A."/>
            <person name="Schaap P."/>
            <person name="Gloeckner G."/>
        </authorList>
    </citation>
    <scope>NUCLEOTIDE SEQUENCE [LARGE SCALE GENOMIC DNA]</scope>
    <source>
        <strain evidence="3">ATCC 26659 / Pp 5 / PN500</strain>
    </source>
</reference>
<keyword evidence="3" id="KW-1185">Reference proteome</keyword>
<comment type="caution">
    <text evidence="2">The sequence shown here is derived from an EMBL/GenBank/DDBJ whole genome shotgun (WGS) entry which is preliminary data.</text>
</comment>
<dbReference type="AlphaFoldDB" id="D3BKU4"/>
<dbReference type="InParanoid" id="D3BKU4"/>
<dbReference type="EMBL" id="ADBJ01000038">
    <property type="protein sequence ID" value="EFA78524.1"/>
    <property type="molecule type" value="Genomic_DNA"/>
</dbReference>
<dbReference type="GeneID" id="31364651"/>
<accession>D3BKU4</accession>
<dbReference type="RefSeq" id="XP_020430648.1">
    <property type="nucleotide sequence ID" value="XM_020579973.1"/>
</dbReference>
<evidence type="ECO:0000256" key="1">
    <source>
        <dbReference type="SAM" id="MobiDB-lite"/>
    </source>
</evidence>
<feature type="region of interest" description="Disordered" evidence="1">
    <location>
        <begin position="163"/>
        <end position="220"/>
    </location>
</feature>
<feature type="compositionally biased region" description="Acidic residues" evidence="1">
    <location>
        <begin position="184"/>
        <end position="220"/>
    </location>
</feature>
<name>D3BKU4_HETP5</name>